<dbReference type="PROSITE" id="PS51257">
    <property type="entry name" value="PROKAR_LIPOPROTEIN"/>
    <property type="match status" value="1"/>
</dbReference>
<gene>
    <name evidence="1" type="ORF">METZ01_LOCUS447740</name>
</gene>
<dbReference type="InterPro" id="IPR025113">
    <property type="entry name" value="TRL-like"/>
</dbReference>
<protein>
    <recommendedName>
        <fullName evidence="2">TRL-like family protein</fullName>
    </recommendedName>
</protein>
<reference evidence="1" key="1">
    <citation type="submission" date="2018-05" db="EMBL/GenBank/DDBJ databases">
        <authorList>
            <person name="Lanie J.A."/>
            <person name="Ng W.-L."/>
            <person name="Kazmierczak K.M."/>
            <person name="Andrzejewski T.M."/>
            <person name="Davidsen T.M."/>
            <person name="Wayne K.J."/>
            <person name="Tettelin H."/>
            <person name="Glass J.I."/>
            <person name="Rusch D."/>
            <person name="Podicherti R."/>
            <person name="Tsui H.-C.T."/>
            <person name="Winkler M.E."/>
        </authorList>
    </citation>
    <scope>NUCLEOTIDE SEQUENCE</scope>
</reference>
<accession>A0A382ZH60</accession>
<dbReference type="Pfam" id="PF13146">
    <property type="entry name" value="TRL"/>
    <property type="match status" value="1"/>
</dbReference>
<organism evidence="1">
    <name type="scientific">marine metagenome</name>
    <dbReference type="NCBI Taxonomy" id="408172"/>
    <lineage>
        <taxon>unclassified sequences</taxon>
        <taxon>metagenomes</taxon>
        <taxon>ecological metagenomes</taxon>
    </lineage>
</organism>
<evidence type="ECO:0000313" key="1">
    <source>
        <dbReference type="EMBL" id="SVD94886.1"/>
    </source>
</evidence>
<dbReference type="AlphaFoldDB" id="A0A382ZH60"/>
<dbReference type="EMBL" id="UINC01183914">
    <property type="protein sequence ID" value="SVD94886.1"/>
    <property type="molecule type" value="Genomic_DNA"/>
</dbReference>
<sequence length="108" mass="11726">MNMLKLKLFLISFAALILSGCAYNSPVPGILYTGTTFPSGDKVRLDSETAGKQGKSSCYSVLALVAFGDCSIKSAMKDGGITKIHHVDSKSTHFLFIMYKYDTIVYGE</sequence>
<proteinExistence type="predicted"/>
<name>A0A382ZH60_9ZZZZ</name>
<evidence type="ECO:0008006" key="2">
    <source>
        <dbReference type="Google" id="ProtNLM"/>
    </source>
</evidence>